<evidence type="ECO:0000256" key="1">
    <source>
        <dbReference type="SAM" id="MobiDB-lite"/>
    </source>
</evidence>
<protein>
    <submittedName>
        <fullName evidence="2">DUF5954 family protein</fullName>
    </submittedName>
</protein>
<dbReference type="Proteomes" id="UP001596200">
    <property type="component" value="Unassembled WGS sequence"/>
</dbReference>
<dbReference type="RefSeq" id="WP_344517397.1">
    <property type="nucleotide sequence ID" value="NZ_BAAATU010000062.1"/>
</dbReference>
<dbReference type="Pfam" id="PF19379">
    <property type="entry name" value="DUF5954"/>
    <property type="match status" value="1"/>
</dbReference>
<comment type="caution">
    <text evidence="2">The sequence shown here is derived from an EMBL/GenBank/DDBJ whole genome shotgun (WGS) entry which is preliminary data.</text>
</comment>
<dbReference type="EMBL" id="JBHSPU010000002">
    <property type="protein sequence ID" value="MFC5912258.1"/>
    <property type="molecule type" value="Genomic_DNA"/>
</dbReference>
<gene>
    <name evidence="2" type="ORF">ACFP1B_02205</name>
</gene>
<accession>A0ABW1GDG6</accession>
<evidence type="ECO:0000313" key="3">
    <source>
        <dbReference type="Proteomes" id="UP001596200"/>
    </source>
</evidence>
<evidence type="ECO:0000313" key="2">
    <source>
        <dbReference type="EMBL" id="MFC5912258.1"/>
    </source>
</evidence>
<dbReference type="InterPro" id="IPR045998">
    <property type="entry name" value="DUF5954"/>
</dbReference>
<reference evidence="3" key="1">
    <citation type="journal article" date="2019" name="Int. J. Syst. Evol. Microbiol.">
        <title>The Global Catalogue of Microorganisms (GCM) 10K type strain sequencing project: providing services to taxonomists for standard genome sequencing and annotation.</title>
        <authorList>
            <consortium name="The Broad Institute Genomics Platform"/>
            <consortium name="The Broad Institute Genome Sequencing Center for Infectious Disease"/>
            <person name="Wu L."/>
            <person name="Ma J."/>
        </authorList>
    </citation>
    <scope>NUCLEOTIDE SEQUENCE [LARGE SCALE GENOMIC DNA]</scope>
    <source>
        <strain evidence="3">JCM 4147</strain>
    </source>
</reference>
<proteinExistence type="predicted"/>
<organism evidence="2 3">
    <name type="scientific">Streptomyces pulveraceus</name>
    <dbReference type="NCBI Taxonomy" id="68258"/>
    <lineage>
        <taxon>Bacteria</taxon>
        <taxon>Bacillati</taxon>
        <taxon>Actinomycetota</taxon>
        <taxon>Actinomycetes</taxon>
        <taxon>Kitasatosporales</taxon>
        <taxon>Streptomycetaceae</taxon>
        <taxon>Streptomyces</taxon>
    </lineage>
</organism>
<keyword evidence="3" id="KW-1185">Reference proteome</keyword>
<sequence length="337" mass="38148">MTDHHQAPPDHLVINVQHRDDPVSLVTEADALAASRTYGKIVVRGPLFGIAEQRRGERPRWRLLTDMDTGYPQDARDALNSYLWFKAKDETDDPRERRVLLDAVARLETEPLNELTVGDTRYRVVRADEFARTGQGRLEPPRATDADSEGWDFLPRTPSNTKGFVVDHAAAVGLTEGLDRMGLVPVSYTSDRFPPDVLADSRRALRTHPGLVLLPVVFRVMEHKEKSWSMASSQHPTPQDARRSLVYYLKTYLPMTGEVDEREAAVYARAADSFMRRVRSNELLVRGRRFEIARIERMMRIGPAGPEGPRRSDVDDQGPTKIHPTMDEWGNVDSNNG</sequence>
<name>A0ABW1GDG6_9ACTN</name>
<feature type="region of interest" description="Disordered" evidence="1">
    <location>
        <begin position="301"/>
        <end position="337"/>
    </location>
</feature>